<gene>
    <name evidence="1" type="ORF">C8P67_114144</name>
</gene>
<dbReference type="Proteomes" id="UP000257136">
    <property type="component" value="Unassembled WGS sequence"/>
</dbReference>
<accession>A0A3E0E5W0</accession>
<dbReference type="AlphaFoldDB" id="A0A3E0E5W0"/>
<keyword evidence="2" id="KW-1185">Reference proteome</keyword>
<evidence type="ECO:0000313" key="1">
    <source>
        <dbReference type="EMBL" id="REG93040.1"/>
    </source>
</evidence>
<proteinExistence type="predicted"/>
<comment type="caution">
    <text evidence="1">The sequence shown here is derived from an EMBL/GenBank/DDBJ whole genome shotgun (WGS) entry which is preliminary data.</text>
</comment>
<evidence type="ECO:0000313" key="2">
    <source>
        <dbReference type="Proteomes" id="UP000257136"/>
    </source>
</evidence>
<sequence length="30" mass="3530">MDLQTQKITDSINDQVIEHIDLFAEIKKWG</sequence>
<dbReference type="EMBL" id="QUNI01000014">
    <property type="protein sequence ID" value="REG93040.1"/>
    <property type="molecule type" value="Genomic_DNA"/>
</dbReference>
<protein>
    <submittedName>
        <fullName evidence="1">Uncharacterized protein</fullName>
    </submittedName>
</protein>
<reference evidence="1 2" key="1">
    <citation type="submission" date="2018-08" db="EMBL/GenBank/DDBJ databases">
        <title>Genomic Encyclopedia of Archaeal and Bacterial Type Strains, Phase II (KMG-II): from individual species to whole genera.</title>
        <authorList>
            <person name="Goeker M."/>
        </authorList>
    </citation>
    <scope>NUCLEOTIDE SEQUENCE [LARGE SCALE GENOMIC DNA]</scope>
    <source>
        <strain evidence="1 2">DSM 100880</strain>
    </source>
</reference>
<organism evidence="1 2">
    <name type="scientific">Flavobacterium aquicola</name>
    <dbReference type="NCBI Taxonomy" id="1682742"/>
    <lineage>
        <taxon>Bacteria</taxon>
        <taxon>Pseudomonadati</taxon>
        <taxon>Bacteroidota</taxon>
        <taxon>Flavobacteriia</taxon>
        <taxon>Flavobacteriales</taxon>
        <taxon>Flavobacteriaceae</taxon>
        <taxon>Flavobacterium</taxon>
    </lineage>
</organism>
<name>A0A3E0E5W0_9FLAO</name>